<dbReference type="HOGENOM" id="CLU_052689_0_0_1"/>
<keyword evidence="2" id="KW-1185">Reference proteome</keyword>
<dbReference type="Proteomes" id="UP000053647">
    <property type="component" value="Unassembled WGS sequence"/>
</dbReference>
<dbReference type="OrthoDB" id="3256525at2759"/>
<evidence type="ECO:0000313" key="1">
    <source>
        <dbReference type="EMBL" id="KIJ12546.1"/>
    </source>
</evidence>
<accession>A0A0C9TZ14</accession>
<dbReference type="EMBL" id="KN819362">
    <property type="protein sequence ID" value="KIJ12546.1"/>
    <property type="molecule type" value="Genomic_DNA"/>
</dbReference>
<sequence length="426" mass="47495">MDAQSKRSAIGTPALPPEIWDCVFDHATHVPGTLVPEIYGQSSLIGPLYTQKYQPALREALVTKRCLVRVCKQWWYLATPHLYRSIYIGRARCLLSLCSTLMQSAAGKGTLVGTRPLGDCTERLDVAIRDHAVDRSAEFDSLAGVITCLPNLAIISFAIASSYAGYEMPDSILDALQCSASSLRVVDWSNIRLKPSAKRLSELLAACPQLRILNCPQLPWSKALIPRDIIPAVTMLRLLALDPPAFLPAPHEDNAQGHNLGDIPTTLRELIIDTHKDMDHWRDFLVHYGRRLLSIQLHTPCIHLFMSMGTCNLLHGLAPTCVHFSCIAYRNLAFPPVEYFGVRASRYQSPRCDFEGLFALLAELKTTTPSLRVVQLTDPHNVKCLLRSHSKLAVRAIKRHLETPSFRIEDQDGNLLADRLKALGHM</sequence>
<organism evidence="1 2">
    <name type="scientific">Paxillus involutus ATCC 200175</name>
    <dbReference type="NCBI Taxonomy" id="664439"/>
    <lineage>
        <taxon>Eukaryota</taxon>
        <taxon>Fungi</taxon>
        <taxon>Dikarya</taxon>
        <taxon>Basidiomycota</taxon>
        <taxon>Agaricomycotina</taxon>
        <taxon>Agaricomycetes</taxon>
        <taxon>Agaricomycetidae</taxon>
        <taxon>Boletales</taxon>
        <taxon>Paxilineae</taxon>
        <taxon>Paxillaceae</taxon>
        <taxon>Paxillus</taxon>
    </lineage>
</organism>
<reference evidence="1 2" key="1">
    <citation type="submission" date="2014-06" db="EMBL/GenBank/DDBJ databases">
        <authorList>
            <consortium name="DOE Joint Genome Institute"/>
            <person name="Kuo A."/>
            <person name="Kohler A."/>
            <person name="Nagy L.G."/>
            <person name="Floudas D."/>
            <person name="Copeland A."/>
            <person name="Barry K.W."/>
            <person name="Cichocki N."/>
            <person name="Veneault-Fourrey C."/>
            <person name="LaButti K."/>
            <person name="Lindquist E.A."/>
            <person name="Lipzen A."/>
            <person name="Lundell T."/>
            <person name="Morin E."/>
            <person name="Murat C."/>
            <person name="Sun H."/>
            <person name="Tunlid A."/>
            <person name="Henrissat B."/>
            <person name="Grigoriev I.V."/>
            <person name="Hibbett D.S."/>
            <person name="Martin F."/>
            <person name="Nordberg H.P."/>
            <person name="Cantor M.N."/>
            <person name="Hua S.X."/>
        </authorList>
    </citation>
    <scope>NUCLEOTIDE SEQUENCE [LARGE SCALE GENOMIC DNA]</scope>
    <source>
        <strain evidence="1 2">ATCC 200175</strain>
    </source>
</reference>
<evidence type="ECO:0000313" key="2">
    <source>
        <dbReference type="Proteomes" id="UP000053647"/>
    </source>
</evidence>
<proteinExistence type="predicted"/>
<name>A0A0C9TZ14_PAXIN</name>
<protein>
    <recommendedName>
        <fullName evidence="3">F-box domain-containing protein</fullName>
    </recommendedName>
</protein>
<evidence type="ECO:0008006" key="3">
    <source>
        <dbReference type="Google" id="ProtNLM"/>
    </source>
</evidence>
<reference evidence="2" key="2">
    <citation type="submission" date="2015-01" db="EMBL/GenBank/DDBJ databases">
        <title>Evolutionary Origins and Diversification of the Mycorrhizal Mutualists.</title>
        <authorList>
            <consortium name="DOE Joint Genome Institute"/>
            <consortium name="Mycorrhizal Genomics Consortium"/>
            <person name="Kohler A."/>
            <person name="Kuo A."/>
            <person name="Nagy L.G."/>
            <person name="Floudas D."/>
            <person name="Copeland A."/>
            <person name="Barry K.W."/>
            <person name="Cichocki N."/>
            <person name="Veneault-Fourrey C."/>
            <person name="LaButti K."/>
            <person name="Lindquist E.A."/>
            <person name="Lipzen A."/>
            <person name="Lundell T."/>
            <person name="Morin E."/>
            <person name="Murat C."/>
            <person name="Riley R."/>
            <person name="Ohm R."/>
            <person name="Sun H."/>
            <person name="Tunlid A."/>
            <person name="Henrissat B."/>
            <person name="Grigoriev I.V."/>
            <person name="Hibbett D.S."/>
            <person name="Martin F."/>
        </authorList>
    </citation>
    <scope>NUCLEOTIDE SEQUENCE [LARGE SCALE GENOMIC DNA]</scope>
    <source>
        <strain evidence="2">ATCC 200175</strain>
    </source>
</reference>
<gene>
    <name evidence="1" type="ORF">PAXINDRAFT_171091</name>
</gene>
<dbReference type="AlphaFoldDB" id="A0A0C9TZ14"/>